<sequence>MHVSLRMSRLNELPLGIQEVATAAANGSFKDLKRLRQMILVEKRHSSEALLPVVHRCLDPKKIPTVDEAAPCNAVSVAALALRTFPAIMIPSGIGSDLWPRIWAWFQFLDTHRVDTHGITPTKVVLLRCAARLRREERSPLMNNTKGFYTEVARVWASPDVQPDALRFVFGHLIIVDMLNLEELMEGVGGNVKDLARLVIQHIHLTTDTNNVLTALRLDLLRDVLLFATRVADAVDDGDGPPNSPRSLIASLVRLGVLKSLMHTVCTLSLTTDPDPAPTLNGCFSFLRALLGPRKMHGVLPGAVADGLIGCILLCAHNPSLITTHHHLTSLLMRNLSASTVYAEVLLEIKAALGREAEILAAVTQELENSTVFGAWRYFLNIVDKRFYILNSILMTSRTTCDNFSCNKKDFKDAFRRCSGCKHFYYCSIECQKADWSTGGHRVACSAFPKLTLGEHHSLTKRDRIFMRALLDEACLSFKTQIYDQTIKCLKTHPAAGYFVVFDYVSEGPFTLEVHSLAEESTVLETLRRSGMEWEYTLARAERSQGSMTIHVMRVREGSAGRYWVIPLRTSTGRVHERLKRIAAELPSPAEGEDLPDYFGSMDEGKIQDRLARAEAELSSLAEEDVPEYGGGYHFMTTWNFDLPA</sequence>
<proteinExistence type="predicted"/>
<evidence type="ECO:0000313" key="7">
    <source>
        <dbReference type="Proteomes" id="UP001215280"/>
    </source>
</evidence>
<evidence type="ECO:0000313" key="6">
    <source>
        <dbReference type="EMBL" id="KAJ7749802.1"/>
    </source>
</evidence>
<organism evidence="6 7">
    <name type="scientific">Mycena maculata</name>
    <dbReference type="NCBI Taxonomy" id="230809"/>
    <lineage>
        <taxon>Eukaryota</taxon>
        <taxon>Fungi</taxon>
        <taxon>Dikarya</taxon>
        <taxon>Basidiomycota</taxon>
        <taxon>Agaricomycotina</taxon>
        <taxon>Agaricomycetes</taxon>
        <taxon>Agaricomycetidae</taxon>
        <taxon>Agaricales</taxon>
        <taxon>Marasmiineae</taxon>
        <taxon>Mycenaceae</taxon>
        <taxon>Mycena</taxon>
    </lineage>
</organism>
<evidence type="ECO:0000259" key="5">
    <source>
        <dbReference type="PROSITE" id="PS50865"/>
    </source>
</evidence>
<dbReference type="PROSITE" id="PS50865">
    <property type="entry name" value="ZF_MYND_2"/>
    <property type="match status" value="1"/>
</dbReference>
<evidence type="ECO:0000256" key="3">
    <source>
        <dbReference type="ARBA" id="ARBA00022833"/>
    </source>
</evidence>
<feature type="domain" description="MYND-type" evidence="5">
    <location>
        <begin position="403"/>
        <end position="445"/>
    </location>
</feature>
<dbReference type="GO" id="GO:0008270">
    <property type="term" value="F:zinc ion binding"/>
    <property type="evidence" value="ECO:0007669"/>
    <property type="project" value="UniProtKB-KW"/>
</dbReference>
<reference evidence="6" key="1">
    <citation type="submission" date="2023-03" db="EMBL/GenBank/DDBJ databases">
        <title>Massive genome expansion in bonnet fungi (Mycena s.s.) driven by repeated elements and novel gene families across ecological guilds.</title>
        <authorList>
            <consortium name="Lawrence Berkeley National Laboratory"/>
            <person name="Harder C.B."/>
            <person name="Miyauchi S."/>
            <person name="Viragh M."/>
            <person name="Kuo A."/>
            <person name="Thoen E."/>
            <person name="Andreopoulos B."/>
            <person name="Lu D."/>
            <person name="Skrede I."/>
            <person name="Drula E."/>
            <person name="Henrissat B."/>
            <person name="Morin E."/>
            <person name="Kohler A."/>
            <person name="Barry K."/>
            <person name="LaButti K."/>
            <person name="Morin E."/>
            <person name="Salamov A."/>
            <person name="Lipzen A."/>
            <person name="Mereny Z."/>
            <person name="Hegedus B."/>
            <person name="Baldrian P."/>
            <person name="Stursova M."/>
            <person name="Weitz H."/>
            <person name="Taylor A."/>
            <person name="Grigoriev I.V."/>
            <person name="Nagy L.G."/>
            <person name="Martin F."/>
            <person name="Kauserud H."/>
        </authorList>
    </citation>
    <scope>NUCLEOTIDE SEQUENCE</scope>
    <source>
        <strain evidence="6">CBHHK188m</strain>
    </source>
</reference>
<keyword evidence="3" id="KW-0862">Zinc</keyword>
<keyword evidence="2 4" id="KW-0863">Zinc-finger</keyword>
<dbReference type="SUPFAM" id="SSF144232">
    <property type="entry name" value="HIT/MYND zinc finger-like"/>
    <property type="match status" value="1"/>
</dbReference>
<dbReference type="AlphaFoldDB" id="A0AAD7IV46"/>
<evidence type="ECO:0000256" key="2">
    <source>
        <dbReference type="ARBA" id="ARBA00022771"/>
    </source>
</evidence>
<dbReference type="Proteomes" id="UP001215280">
    <property type="component" value="Unassembled WGS sequence"/>
</dbReference>
<dbReference type="InterPro" id="IPR002893">
    <property type="entry name" value="Znf_MYND"/>
</dbReference>
<accession>A0AAD7IV46</accession>
<evidence type="ECO:0000256" key="1">
    <source>
        <dbReference type="ARBA" id="ARBA00022723"/>
    </source>
</evidence>
<evidence type="ECO:0000256" key="4">
    <source>
        <dbReference type="PROSITE-ProRule" id="PRU00134"/>
    </source>
</evidence>
<keyword evidence="1" id="KW-0479">Metal-binding</keyword>
<name>A0AAD7IV46_9AGAR</name>
<gene>
    <name evidence="6" type="ORF">DFH07DRAFT_552205</name>
</gene>
<dbReference type="Pfam" id="PF01753">
    <property type="entry name" value="zf-MYND"/>
    <property type="match status" value="1"/>
</dbReference>
<dbReference type="Gene3D" id="6.10.140.2220">
    <property type="match status" value="1"/>
</dbReference>
<dbReference type="EMBL" id="JARJLG010000084">
    <property type="protein sequence ID" value="KAJ7749802.1"/>
    <property type="molecule type" value="Genomic_DNA"/>
</dbReference>
<keyword evidence="7" id="KW-1185">Reference proteome</keyword>
<comment type="caution">
    <text evidence="6">The sequence shown here is derived from an EMBL/GenBank/DDBJ whole genome shotgun (WGS) entry which is preliminary data.</text>
</comment>
<protein>
    <recommendedName>
        <fullName evidence="5">MYND-type domain-containing protein</fullName>
    </recommendedName>
</protein>